<evidence type="ECO:0000256" key="1">
    <source>
        <dbReference type="SAM" id="MobiDB-lite"/>
    </source>
</evidence>
<feature type="compositionally biased region" description="Polar residues" evidence="1">
    <location>
        <begin position="99"/>
        <end position="114"/>
    </location>
</feature>
<feature type="region of interest" description="Disordered" evidence="1">
    <location>
        <begin position="69"/>
        <end position="114"/>
    </location>
</feature>
<dbReference type="AlphaFoldDB" id="A0A8D8FYX6"/>
<dbReference type="EMBL" id="HBUE01109594">
    <property type="protein sequence ID" value="CAG6488235.1"/>
    <property type="molecule type" value="Transcribed_RNA"/>
</dbReference>
<protein>
    <submittedName>
        <fullName evidence="3">(northern house mosquito) hypothetical protein</fullName>
    </submittedName>
</protein>
<feature type="transmembrane region" description="Helical" evidence="2">
    <location>
        <begin position="16"/>
        <end position="34"/>
    </location>
</feature>
<keyword evidence="2" id="KW-1133">Transmembrane helix</keyword>
<organism evidence="3">
    <name type="scientific">Culex pipiens</name>
    <name type="common">House mosquito</name>
    <dbReference type="NCBI Taxonomy" id="7175"/>
    <lineage>
        <taxon>Eukaryota</taxon>
        <taxon>Metazoa</taxon>
        <taxon>Ecdysozoa</taxon>
        <taxon>Arthropoda</taxon>
        <taxon>Hexapoda</taxon>
        <taxon>Insecta</taxon>
        <taxon>Pterygota</taxon>
        <taxon>Neoptera</taxon>
        <taxon>Endopterygota</taxon>
        <taxon>Diptera</taxon>
        <taxon>Nematocera</taxon>
        <taxon>Culicoidea</taxon>
        <taxon>Culicidae</taxon>
        <taxon>Culicinae</taxon>
        <taxon>Culicini</taxon>
        <taxon>Culex</taxon>
        <taxon>Culex</taxon>
    </lineage>
</organism>
<keyword evidence="2" id="KW-0812">Transmembrane</keyword>
<evidence type="ECO:0000313" key="3">
    <source>
        <dbReference type="EMBL" id="CAG6488235.1"/>
    </source>
</evidence>
<name>A0A8D8FYX6_CULPI</name>
<sequence length="114" mass="13190">MLKNEYTENKIRLSCFELLLFLLVFFSQPILFIFRNTPIKKNVRKLPRTCIQPTHELCLSRRRQKFAPFSSISSRTSPSEHARMWSPETPTTHARKSTQAHAQNSTATEGENAP</sequence>
<accession>A0A8D8FYX6</accession>
<dbReference type="EMBL" id="HBUE01109596">
    <property type="protein sequence ID" value="CAG6488236.1"/>
    <property type="molecule type" value="Transcribed_RNA"/>
</dbReference>
<reference evidence="3" key="1">
    <citation type="submission" date="2021-05" db="EMBL/GenBank/DDBJ databases">
        <authorList>
            <person name="Alioto T."/>
            <person name="Alioto T."/>
            <person name="Gomez Garrido J."/>
        </authorList>
    </citation>
    <scope>NUCLEOTIDE SEQUENCE</scope>
</reference>
<evidence type="ECO:0000256" key="2">
    <source>
        <dbReference type="SAM" id="Phobius"/>
    </source>
</evidence>
<proteinExistence type="predicted"/>
<keyword evidence="2" id="KW-0472">Membrane</keyword>